<evidence type="ECO:0000256" key="1">
    <source>
        <dbReference type="SAM" id="MobiDB-lite"/>
    </source>
</evidence>
<gene>
    <name evidence="2" type="ORF">S7711_10469</name>
</gene>
<dbReference type="HOGENOM" id="CLU_1541105_0_0_1"/>
<dbReference type="AlphaFoldDB" id="A0A084BBX4"/>
<reference evidence="2 3" key="1">
    <citation type="journal article" date="2014" name="BMC Genomics">
        <title>Comparative genome sequencing reveals chemotype-specific gene clusters in the toxigenic black mold Stachybotrys.</title>
        <authorList>
            <person name="Semeiks J."/>
            <person name="Borek D."/>
            <person name="Otwinowski Z."/>
            <person name="Grishin N.V."/>
        </authorList>
    </citation>
    <scope>NUCLEOTIDE SEQUENCE [LARGE SCALE GENOMIC DNA]</scope>
    <source>
        <strain evidence="3">CBS 109288 / IBT 7711</strain>
    </source>
</reference>
<keyword evidence="3" id="KW-1185">Reference proteome</keyword>
<name>A0A084BBX4_STACB</name>
<protein>
    <submittedName>
        <fullName evidence="2">Uncharacterized protein</fullName>
    </submittedName>
</protein>
<dbReference type="Proteomes" id="UP000028045">
    <property type="component" value="Unassembled WGS sequence"/>
</dbReference>
<sequence>MHYFLVKASYLLSREGRAHSIWGPRAGWSSCRRQNPQPRIDKGAWVYFGPRLIGRVGRKGSVHRDSRHGPLQACHATTSRPIVGRWSRASSPAYPDTERTLPEPMGPTEEPKRPLMADTRLLAQKTYSCGDEALPQEAGAPRAVGKIERQGMTLTRDLLIATAVPANSCSLPTQ</sequence>
<evidence type="ECO:0000313" key="2">
    <source>
        <dbReference type="EMBL" id="KEY75053.1"/>
    </source>
</evidence>
<organism evidence="2 3">
    <name type="scientific">Stachybotrys chartarum (strain CBS 109288 / IBT 7711)</name>
    <name type="common">Toxic black mold</name>
    <name type="synonym">Stilbospora chartarum</name>
    <dbReference type="NCBI Taxonomy" id="1280523"/>
    <lineage>
        <taxon>Eukaryota</taxon>
        <taxon>Fungi</taxon>
        <taxon>Dikarya</taxon>
        <taxon>Ascomycota</taxon>
        <taxon>Pezizomycotina</taxon>
        <taxon>Sordariomycetes</taxon>
        <taxon>Hypocreomycetidae</taxon>
        <taxon>Hypocreales</taxon>
        <taxon>Stachybotryaceae</taxon>
        <taxon>Stachybotrys</taxon>
    </lineage>
</organism>
<accession>A0A084BBX4</accession>
<feature type="region of interest" description="Disordered" evidence="1">
    <location>
        <begin position="87"/>
        <end position="113"/>
    </location>
</feature>
<dbReference type="EMBL" id="KL647400">
    <property type="protein sequence ID" value="KEY75053.1"/>
    <property type="molecule type" value="Genomic_DNA"/>
</dbReference>
<proteinExistence type="predicted"/>
<evidence type="ECO:0000313" key="3">
    <source>
        <dbReference type="Proteomes" id="UP000028045"/>
    </source>
</evidence>